<dbReference type="RefSeq" id="XP_075108890.1">
    <property type="nucleotide sequence ID" value="XM_075252789.1"/>
</dbReference>
<gene>
    <name evidence="2" type="primary">LOC142180725</name>
</gene>
<evidence type="ECO:0000313" key="1">
    <source>
        <dbReference type="Proteomes" id="UP000790787"/>
    </source>
</evidence>
<accession>A0AC58UHC0</accession>
<organism evidence="1 2">
    <name type="scientific">Nicotiana tabacum</name>
    <name type="common">Common tobacco</name>
    <dbReference type="NCBI Taxonomy" id="4097"/>
    <lineage>
        <taxon>Eukaryota</taxon>
        <taxon>Viridiplantae</taxon>
        <taxon>Streptophyta</taxon>
        <taxon>Embryophyta</taxon>
        <taxon>Tracheophyta</taxon>
        <taxon>Spermatophyta</taxon>
        <taxon>Magnoliopsida</taxon>
        <taxon>eudicotyledons</taxon>
        <taxon>Gunneridae</taxon>
        <taxon>Pentapetalae</taxon>
        <taxon>asterids</taxon>
        <taxon>lamiids</taxon>
        <taxon>Solanales</taxon>
        <taxon>Solanaceae</taxon>
        <taxon>Nicotianoideae</taxon>
        <taxon>Nicotianeae</taxon>
        <taxon>Nicotiana</taxon>
    </lineage>
</organism>
<protein>
    <submittedName>
        <fullName evidence="2">F-box protein SKIP19-like</fullName>
    </submittedName>
</protein>
<evidence type="ECO:0000313" key="2">
    <source>
        <dbReference type="RefSeq" id="XP_075108890.1"/>
    </source>
</evidence>
<name>A0AC58UHC0_TOBAC</name>
<keyword evidence="1" id="KW-1185">Reference proteome</keyword>
<proteinExistence type="predicted"/>
<reference evidence="2" key="2">
    <citation type="submission" date="2025-08" db="UniProtKB">
        <authorList>
            <consortium name="RefSeq"/>
        </authorList>
    </citation>
    <scope>IDENTIFICATION</scope>
    <source>
        <tissue evidence="2">Leaf</tissue>
    </source>
</reference>
<reference evidence="1" key="1">
    <citation type="journal article" date="2014" name="Nat. Commun.">
        <title>The tobacco genome sequence and its comparison with those of tomato and potato.</title>
        <authorList>
            <person name="Sierro N."/>
            <person name="Battey J.N."/>
            <person name="Ouadi S."/>
            <person name="Bakaher N."/>
            <person name="Bovet L."/>
            <person name="Willig A."/>
            <person name="Goepfert S."/>
            <person name="Peitsch M.C."/>
            <person name="Ivanov N.V."/>
        </authorList>
    </citation>
    <scope>NUCLEOTIDE SEQUENCE [LARGE SCALE GENOMIC DNA]</scope>
</reference>
<sequence>MALIRLTAGLGNIYGKPRFPIRSNKLRHLRLVTCYYTEDGCLAAAAKNFPLLEELHIYLSDMNKDDIEVIALAVARNMPKLRHLSLLGNVLTNEGLYAILDGCLHLQSLDIRHCFNINLEGDLGGRCKQQIIDLKLPHDSTYGYEFDAQVCDCSSLDENYPYQIRDFADDDFHWLSDTSLGHQDYDDYDGYYD</sequence>
<dbReference type="Proteomes" id="UP000790787">
    <property type="component" value="Chromosome 5"/>
</dbReference>